<keyword evidence="1" id="KW-0413">Isomerase</keyword>
<dbReference type="OrthoDB" id="3624661at2"/>
<dbReference type="RefSeq" id="WP_116711398.1">
    <property type="nucleotide sequence ID" value="NZ_QEKW01000031.1"/>
</dbReference>
<dbReference type="GO" id="GO:0030638">
    <property type="term" value="P:polyketide metabolic process"/>
    <property type="evidence" value="ECO:0007669"/>
    <property type="project" value="InterPro"/>
</dbReference>
<dbReference type="AlphaFoldDB" id="A0A2U1E8S6"/>
<dbReference type="Gene3D" id="3.10.450.50">
    <property type="match status" value="1"/>
</dbReference>
<evidence type="ECO:0000313" key="1">
    <source>
        <dbReference type="EMBL" id="PVY96341.1"/>
    </source>
</evidence>
<gene>
    <name evidence="1" type="ORF">C8D89_13130</name>
</gene>
<keyword evidence="2" id="KW-1185">Reference proteome</keyword>
<evidence type="ECO:0000313" key="2">
    <source>
        <dbReference type="Proteomes" id="UP000245639"/>
    </source>
</evidence>
<protein>
    <submittedName>
        <fullName evidence="1">Ketosteroid isomerase-like protein</fullName>
    </submittedName>
</protein>
<accession>A0A2U1E8S6</accession>
<name>A0A2U1E8S6_9PSEU</name>
<dbReference type="Proteomes" id="UP000245639">
    <property type="component" value="Unassembled WGS sequence"/>
</dbReference>
<dbReference type="InterPro" id="IPR009959">
    <property type="entry name" value="Cyclase_SnoaL-like"/>
</dbReference>
<dbReference type="InterPro" id="IPR032710">
    <property type="entry name" value="NTF2-like_dom_sf"/>
</dbReference>
<comment type="caution">
    <text evidence="1">The sequence shown here is derived from an EMBL/GenBank/DDBJ whole genome shotgun (WGS) entry which is preliminary data.</text>
</comment>
<dbReference type="PANTHER" id="PTHR38436:SF1">
    <property type="entry name" value="ESTER CYCLASE"/>
    <property type="match status" value="1"/>
</dbReference>
<organism evidence="1 2">
    <name type="scientific">Actinomycetospora cinnamomea</name>
    <dbReference type="NCBI Taxonomy" id="663609"/>
    <lineage>
        <taxon>Bacteria</taxon>
        <taxon>Bacillati</taxon>
        <taxon>Actinomycetota</taxon>
        <taxon>Actinomycetes</taxon>
        <taxon>Pseudonocardiales</taxon>
        <taxon>Pseudonocardiaceae</taxon>
        <taxon>Actinomycetospora</taxon>
    </lineage>
</organism>
<dbReference type="GO" id="GO:0016853">
    <property type="term" value="F:isomerase activity"/>
    <property type="evidence" value="ECO:0007669"/>
    <property type="project" value="UniProtKB-KW"/>
</dbReference>
<reference evidence="1 2" key="1">
    <citation type="submission" date="2018-04" db="EMBL/GenBank/DDBJ databases">
        <title>Genomic Encyclopedia of Type Strains, Phase IV (KMG-IV): sequencing the most valuable type-strain genomes for metagenomic binning, comparative biology and taxonomic classification.</title>
        <authorList>
            <person name="Goeker M."/>
        </authorList>
    </citation>
    <scope>NUCLEOTIDE SEQUENCE [LARGE SCALE GENOMIC DNA]</scope>
    <source>
        <strain evidence="1 2">DSM 45771</strain>
    </source>
</reference>
<dbReference type="EMBL" id="QEKW01000031">
    <property type="protein sequence ID" value="PVY96341.1"/>
    <property type="molecule type" value="Genomic_DNA"/>
</dbReference>
<proteinExistence type="predicted"/>
<sequence>MSVRELIEKNLESWNAKDQAGWSALFADDATLSGPGGLRGSGPEMVATFYRLWQDAFPDNQCRAVRIVDGGSSGVLEAVFEGTHTETLRAPSGDVQATGRRVSVPFVNVCELSGDRYTDFVLYFDQVELLTQLGLIGAPVG</sequence>
<dbReference type="Pfam" id="PF07366">
    <property type="entry name" value="SnoaL"/>
    <property type="match status" value="1"/>
</dbReference>
<dbReference type="PANTHER" id="PTHR38436">
    <property type="entry name" value="POLYKETIDE CYCLASE SNOAL-LIKE DOMAIN"/>
    <property type="match status" value="1"/>
</dbReference>
<dbReference type="SUPFAM" id="SSF54427">
    <property type="entry name" value="NTF2-like"/>
    <property type="match status" value="1"/>
</dbReference>